<dbReference type="Gene3D" id="3.40.50.10260">
    <property type="entry name" value="YjeF N-terminal domain"/>
    <property type="match status" value="1"/>
</dbReference>
<comment type="catalytic activity">
    <reaction evidence="2 18 19">
        <text>(6R)-NADPHX = (6S)-NADPHX</text>
        <dbReference type="Rhea" id="RHEA:32227"/>
        <dbReference type="ChEBI" id="CHEBI:64076"/>
        <dbReference type="ChEBI" id="CHEBI:64077"/>
        <dbReference type="EC" id="5.1.99.6"/>
    </reaction>
</comment>
<evidence type="ECO:0000256" key="9">
    <source>
        <dbReference type="ARBA" id="ARBA00022958"/>
    </source>
</evidence>
<evidence type="ECO:0000256" key="10">
    <source>
        <dbReference type="ARBA" id="ARBA00023027"/>
    </source>
</evidence>
<evidence type="ECO:0000256" key="12">
    <source>
        <dbReference type="ARBA" id="ARBA00023239"/>
    </source>
</evidence>
<dbReference type="EC" id="5.1.99.6" evidence="19"/>
<feature type="binding site" evidence="18">
    <location>
        <position position="60"/>
    </location>
    <ligand>
        <name>K(+)</name>
        <dbReference type="ChEBI" id="CHEBI:29103"/>
    </ligand>
</feature>
<dbReference type="InterPro" id="IPR000631">
    <property type="entry name" value="CARKD"/>
</dbReference>
<protein>
    <recommendedName>
        <fullName evidence="19">Bifunctional NAD(P)H-hydrate repair enzyme</fullName>
    </recommendedName>
    <alternativeName>
        <fullName evidence="19">Nicotinamide nucleotide repair protein</fullName>
    </alternativeName>
    <domain>
        <recommendedName>
            <fullName evidence="19">ADP-dependent (S)-NAD(P)H-hydrate dehydratase</fullName>
            <ecNumber evidence="19">4.2.1.136</ecNumber>
        </recommendedName>
        <alternativeName>
            <fullName evidence="19">ADP-dependent NAD(P)HX dehydratase</fullName>
        </alternativeName>
    </domain>
    <domain>
        <recommendedName>
            <fullName evidence="19">NAD(P)H-hydrate epimerase</fullName>
            <ecNumber evidence="19">5.1.99.6</ecNumber>
        </recommendedName>
    </domain>
</protein>
<dbReference type="SUPFAM" id="SSF53613">
    <property type="entry name" value="Ribokinase-like"/>
    <property type="match status" value="1"/>
</dbReference>
<comment type="function">
    <text evidence="17">Catalyzes the dehydration of the S-form of NAD(P)HX at the expense of ADP, which is converted to AMP. Together with NAD(P)HX epimerase, which catalyzes the epimerization of the S- and R-forms, the enzyme allows the repair of both epimers of NAD(P)HX, a damaged form of NAD(P)H that is a result of enzymatic or heat-dependent hydration.</text>
</comment>
<dbReference type="EC" id="4.2.1.136" evidence="19"/>
<comment type="subunit">
    <text evidence="17">Homotetramer.</text>
</comment>
<feature type="domain" description="YjeF C-terminal" evidence="20">
    <location>
        <begin position="228"/>
        <end position="512"/>
    </location>
</feature>
<dbReference type="HAMAP" id="MF_01965">
    <property type="entry name" value="NADHX_dehydratase"/>
    <property type="match status" value="1"/>
</dbReference>
<evidence type="ECO:0000256" key="7">
    <source>
        <dbReference type="ARBA" id="ARBA00022840"/>
    </source>
</evidence>
<feature type="binding site" evidence="18">
    <location>
        <position position="162"/>
    </location>
    <ligand>
        <name>(6S)-NADPHX</name>
        <dbReference type="ChEBI" id="CHEBI:64076"/>
    </ligand>
</feature>
<dbReference type="CDD" id="cd01171">
    <property type="entry name" value="YXKO-related"/>
    <property type="match status" value="1"/>
</dbReference>
<evidence type="ECO:0000256" key="13">
    <source>
        <dbReference type="ARBA" id="ARBA00023268"/>
    </source>
</evidence>
<comment type="caution">
    <text evidence="22">The sequence shown here is derived from an EMBL/GenBank/DDBJ whole genome shotgun (WGS) entry which is preliminary data.</text>
</comment>
<feature type="binding site" evidence="18">
    <location>
        <begin position="133"/>
        <end position="139"/>
    </location>
    <ligand>
        <name>(6S)-NADPHX</name>
        <dbReference type="ChEBI" id="CHEBI:64076"/>
    </ligand>
</feature>
<evidence type="ECO:0000256" key="11">
    <source>
        <dbReference type="ARBA" id="ARBA00023235"/>
    </source>
</evidence>
<dbReference type="Pfam" id="PF01256">
    <property type="entry name" value="Carb_kinase"/>
    <property type="match status" value="1"/>
</dbReference>
<keyword evidence="11 18" id="KW-0413">Isomerase</keyword>
<keyword evidence="7 17" id="KW-0067">ATP-binding</keyword>
<dbReference type="Proteomes" id="UP000784128">
    <property type="component" value="Unassembled WGS sequence"/>
</dbReference>
<evidence type="ECO:0000259" key="20">
    <source>
        <dbReference type="PROSITE" id="PS51383"/>
    </source>
</evidence>
<dbReference type="PANTHER" id="PTHR12592">
    <property type="entry name" value="ATP-DEPENDENT (S)-NAD(P)H-HYDRATE DEHYDRATASE FAMILY MEMBER"/>
    <property type="match status" value="1"/>
</dbReference>
<dbReference type="PIRSF" id="PIRSF017184">
    <property type="entry name" value="Nnr"/>
    <property type="match status" value="1"/>
</dbReference>
<comment type="similarity">
    <text evidence="4 19">In the C-terminal section; belongs to the NnrD/CARKD family.</text>
</comment>
<feature type="binding site" evidence="18">
    <location>
        <position position="165"/>
    </location>
    <ligand>
        <name>K(+)</name>
        <dbReference type="ChEBI" id="CHEBI:29103"/>
    </ligand>
</feature>
<comment type="similarity">
    <text evidence="3 19">In the N-terminal section; belongs to the NnrE/AIBP family.</text>
</comment>
<feature type="binding site" evidence="17">
    <location>
        <position position="452"/>
    </location>
    <ligand>
        <name>AMP</name>
        <dbReference type="ChEBI" id="CHEBI:456215"/>
    </ligand>
</feature>
<feature type="domain" description="YjeF N-terminal" evidence="21">
    <location>
        <begin position="9"/>
        <end position="219"/>
    </location>
</feature>
<organism evidence="22 23">
    <name type="scientific">Pelotalea chapellei</name>
    <dbReference type="NCBI Taxonomy" id="44671"/>
    <lineage>
        <taxon>Bacteria</taxon>
        <taxon>Pseudomonadati</taxon>
        <taxon>Thermodesulfobacteriota</taxon>
        <taxon>Desulfuromonadia</taxon>
        <taxon>Geobacterales</taxon>
        <taxon>Geobacteraceae</taxon>
        <taxon>Pelotalea</taxon>
    </lineage>
</organism>
<evidence type="ECO:0000259" key="21">
    <source>
        <dbReference type="PROSITE" id="PS51385"/>
    </source>
</evidence>
<comment type="cofactor">
    <cofactor evidence="18 19">
        <name>K(+)</name>
        <dbReference type="ChEBI" id="CHEBI:29103"/>
    </cofactor>
    <text evidence="18 19">Binds 1 potassium ion per subunit.</text>
</comment>
<comment type="catalytic activity">
    <reaction evidence="1 18 19">
        <text>(6R)-NADHX = (6S)-NADHX</text>
        <dbReference type="Rhea" id="RHEA:32215"/>
        <dbReference type="ChEBI" id="CHEBI:64074"/>
        <dbReference type="ChEBI" id="CHEBI:64075"/>
        <dbReference type="EC" id="5.1.99.6"/>
    </reaction>
</comment>
<dbReference type="Pfam" id="PF03853">
    <property type="entry name" value="YjeF_N"/>
    <property type="match status" value="1"/>
</dbReference>
<keyword evidence="5 18" id="KW-0479">Metal-binding</keyword>
<feature type="binding site" evidence="17">
    <location>
        <position position="263"/>
    </location>
    <ligand>
        <name>(6S)-NADPHX</name>
        <dbReference type="ChEBI" id="CHEBI:64076"/>
    </ligand>
</feature>
<name>A0ABS5U489_9BACT</name>
<keyword evidence="13" id="KW-0511">Multifunctional enzyme</keyword>
<evidence type="ECO:0000256" key="2">
    <source>
        <dbReference type="ARBA" id="ARBA00000909"/>
    </source>
</evidence>
<evidence type="ECO:0000256" key="16">
    <source>
        <dbReference type="ARBA" id="ARBA00049209"/>
    </source>
</evidence>
<dbReference type="PROSITE" id="PS51385">
    <property type="entry name" value="YJEF_N"/>
    <property type="match status" value="1"/>
</dbReference>
<evidence type="ECO:0000256" key="15">
    <source>
        <dbReference type="ARBA" id="ARBA00048238"/>
    </source>
</evidence>
<keyword evidence="12 17" id="KW-0456">Lyase</keyword>
<feature type="binding site" evidence="17">
    <location>
        <begin position="423"/>
        <end position="427"/>
    </location>
    <ligand>
        <name>AMP</name>
        <dbReference type="ChEBI" id="CHEBI:456215"/>
    </ligand>
</feature>
<dbReference type="NCBIfam" id="TIGR00196">
    <property type="entry name" value="yjeF_cterm"/>
    <property type="match status" value="1"/>
</dbReference>
<keyword evidence="9 18" id="KW-0630">Potassium</keyword>
<evidence type="ECO:0000256" key="14">
    <source>
        <dbReference type="ARBA" id="ARBA00025153"/>
    </source>
</evidence>
<feature type="binding site" evidence="18">
    <location>
        <position position="144"/>
    </location>
    <ligand>
        <name>(6S)-NADPHX</name>
        <dbReference type="ChEBI" id="CHEBI:64076"/>
    </ligand>
</feature>
<comment type="cofactor">
    <cofactor evidence="17">
        <name>Mg(2+)</name>
        <dbReference type="ChEBI" id="CHEBI:18420"/>
    </cofactor>
</comment>
<feature type="binding site" evidence="17">
    <location>
        <position position="386"/>
    </location>
    <ligand>
        <name>(6S)-NADPHX</name>
        <dbReference type="ChEBI" id="CHEBI:64076"/>
    </ligand>
</feature>
<comment type="catalytic activity">
    <reaction evidence="16 17 19">
        <text>(6S)-NADPHX + ADP = AMP + phosphate + NADPH + H(+)</text>
        <dbReference type="Rhea" id="RHEA:32235"/>
        <dbReference type="ChEBI" id="CHEBI:15378"/>
        <dbReference type="ChEBI" id="CHEBI:43474"/>
        <dbReference type="ChEBI" id="CHEBI:57783"/>
        <dbReference type="ChEBI" id="CHEBI:64076"/>
        <dbReference type="ChEBI" id="CHEBI:456215"/>
        <dbReference type="ChEBI" id="CHEBI:456216"/>
        <dbReference type="EC" id="4.2.1.136"/>
    </reaction>
</comment>
<feature type="binding site" evidence="17">
    <location>
        <position position="453"/>
    </location>
    <ligand>
        <name>(6S)-NADPHX</name>
        <dbReference type="ChEBI" id="CHEBI:64076"/>
    </ligand>
</feature>
<feature type="binding site" evidence="18">
    <location>
        <begin position="59"/>
        <end position="63"/>
    </location>
    <ligand>
        <name>(6S)-NADPHX</name>
        <dbReference type="ChEBI" id="CHEBI:64076"/>
    </ligand>
</feature>
<dbReference type="InterPro" id="IPR036652">
    <property type="entry name" value="YjeF_N_dom_sf"/>
</dbReference>
<dbReference type="InterPro" id="IPR004443">
    <property type="entry name" value="YjeF_N_dom"/>
</dbReference>
<accession>A0ABS5U489</accession>
<keyword evidence="8 17" id="KW-0521">NADP</keyword>
<comment type="catalytic activity">
    <reaction evidence="15 17 19">
        <text>(6S)-NADHX + ADP = AMP + phosphate + NADH + H(+)</text>
        <dbReference type="Rhea" id="RHEA:32223"/>
        <dbReference type="ChEBI" id="CHEBI:15378"/>
        <dbReference type="ChEBI" id="CHEBI:43474"/>
        <dbReference type="ChEBI" id="CHEBI:57945"/>
        <dbReference type="ChEBI" id="CHEBI:64074"/>
        <dbReference type="ChEBI" id="CHEBI:456215"/>
        <dbReference type="ChEBI" id="CHEBI:456216"/>
        <dbReference type="EC" id="4.2.1.136"/>
    </reaction>
</comment>
<evidence type="ECO:0000313" key="23">
    <source>
        <dbReference type="Proteomes" id="UP000784128"/>
    </source>
</evidence>
<comment type="similarity">
    <text evidence="18">Belongs to the NnrE/AIBP family.</text>
</comment>
<dbReference type="PANTHER" id="PTHR12592:SF0">
    <property type="entry name" value="ATP-DEPENDENT (S)-NAD(P)H-HYDRATE DEHYDRATASE"/>
    <property type="match status" value="1"/>
</dbReference>
<evidence type="ECO:0000256" key="5">
    <source>
        <dbReference type="ARBA" id="ARBA00022723"/>
    </source>
</evidence>
<comment type="function">
    <text evidence="18">Catalyzes the epimerization of the S- and R-forms of NAD(P)HX, a damaged form of NAD(P)H that is a result of enzymatic or heat-dependent hydration. This is a prerequisite for the S-specific NAD(P)H-hydrate dehydratase to allow the repair of both epimers of NAD(P)HX.</text>
</comment>
<dbReference type="SUPFAM" id="SSF64153">
    <property type="entry name" value="YjeF N-terminal domain-like"/>
    <property type="match status" value="1"/>
</dbReference>
<reference evidence="22 23" key="1">
    <citation type="submission" date="2021-05" db="EMBL/GenBank/DDBJ databases">
        <title>The draft genome of Geobacter chapellei DSM 13688.</title>
        <authorList>
            <person name="Xu Z."/>
            <person name="Masuda Y."/>
            <person name="Itoh H."/>
            <person name="Senoo K."/>
        </authorList>
    </citation>
    <scope>NUCLEOTIDE SEQUENCE [LARGE SCALE GENOMIC DNA]</scope>
    <source>
        <strain evidence="22 23">DSM 13688</strain>
    </source>
</reference>
<proteinExistence type="inferred from homology"/>
<dbReference type="Gene3D" id="3.40.1190.20">
    <property type="match status" value="1"/>
</dbReference>
<dbReference type="EMBL" id="JAHDYS010000001">
    <property type="protein sequence ID" value="MBT1070491.1"/>
    <property type="molecule type" value="Genomic_DNA"/>
</dbReference>
<evidence type="ECO:0000256" key="8">
    <source>
        <dbReference type="ARBA" id="ARBA00022857"/>
    </source>
</evidence>
<evidence type="ECO:0000256" key="3">
    <source>
        <dbReference type="ARBA" id="ARBA00006001"/>
    </source>
</evidence>
<evidence type="ECO:0000256" key="4">
    <source>
        <dbReference type="ARBA" id="ARBA00009524"/>
    </source>
</evidence>
<evidence type="ECO:0000313" key="22">
    <source>
        <dbReference type="EMBL" id="MBT1070491.1"/>
    </source>
</evidence>
<feature type="binding site" evidence="18">
    <location>
        <position position="129"/>
    </location>
    <ligand>
        <name>K(+)</name>
        <dbReference type="ChEBI" id="CHEBI:29103"/>
    </ligand>
</feature>
<dbReference type="RefSeq" id="WP_214296186.1">
    <property type="nucleotide sequence ID" value="NZ_JAHDYS010000001.1"/>
</dbReference>
<dbReference type="InterPro" id="IPR029056">
    <property type="entry name" value="Ribokinase-like"/>
</dbReference>
<evidence type="ECO:0000256" key="19">
    <source>
        <dbReference type="PIRNR" id="PIRNR017184"/>
    </source>
</evidence>
<keyword evidence="6 17" id="KW-0547">Nucleotide-binding</keyword>
<evidence type="ECO:0000256" key="6">
    <source>
        <dbReference type="ARBA" id="ARBA00022741"/>
    </source>
</evidence>
<dbReference type="NCBIfam" id="TIGR00197">
    <property type="entry name" value="yjeF_nterm"/>
    <property type="match status" value="1"/>
</dbReference>
<comment type="function">
    <text evidence="14 19">Bifunctional enzyme that catalyzes the epimerization of the S- and R-forms of NAD(P)HX and the dehydration of the S-form of NAD(P)HX at the expense of ADP, which is converted to AMP. This allows the repair of both epimers of NAD(P)HX, a damaged form of NAD(P)H that is a result of enzymatic or heat-dependent hydration.</text>
</comment>
<gene>
    <name evidence="17" type="primary">nnrD</name>
    <name evidence="18" type="synonym">nnrE</name>
    <name evidence="22" type="ORF">KJB30_01705</name>
</gene>
<sequence>MKIVTAQTMQNLDRQAIVEHKIPGLQLMENAGRCCADILIANYGTTAGNKAVVIAGKGNNGGDGYVIARLLSETGWNVSVYILAEREQISGDAAANLDKLPAGMSNFCPCEGQLSALKNDIFQADVIVDALFGTGVRNDLTGVYLEAVRLINASSKPVLAVDIPSGIHGTTGRVLGDAVHADTTVTFAFAKLGHMLYPGAEHTGKLIVADIGIPASLMDVAPGYELLTSDSIGSMLRPRNRTAHKGDFGHCLIIAGSTGKTGAAALCANSAVRTGSGLVTLGVPESLNAVLEVKTTEAMTVALHDSGTGHLTSSAFPAIEKLLAGKDAIAVGPGLDRRPDTVSLIQTLIEIITAPLVIDADGLNALSEDVSVLKRKKSESVILTPHPGEMSRLLGVGIPDVEAERIAVAQEFASDYSVYLILKGARTIIASPSGVAAINSSGNPGMASGGMGDILTGILVSLLGQGYSAWDACRIGVFIHGYAADMVAGDKGEIGINATDVQEKLPYACKRLMSSNR</sequence>
<dbReference type="HAMAP" id="MF_01966">
    <property type="entry name" value="NADHX_epimerase"/>
    <property type="match status" value="1"/>
</dbReference>
<keyword evidence="10 17" id="KW-0520">NAD</keyword>
<feature type="binding site" evidence="17">
    <location>
        <position position="334"/>
    </location>
    <ligand>
        <name>(6S)-NADPHX</name>
        <dbReference type="ChEBI" id="CHEBI:64076"/>
    </ligand>
</feature>
<keyword evidence="23" id="KW-1185">Reference proteome</keyword>
<dbReference type="PROSITE" id="PS51383">
    <property type="entry name" value="YJEF_C_3"/>
    <property type="match status" value="1"/>
</dbReference>
<comment type="similarity">
    <text evidence="17">Belongs to the NnrD/CARKD family.</text>
</comment>
<evidence type="ECO:0000256" key="18">
    <source>
        <dbReference type="HAMAP-Rule" id="MF_01966"/>
    </source>
</evidence>
<dbReference type="InterPro" id="IPR030677">
    <property type="entry name" value="Nnr"/>
</dbReference>
<evidence type="ECO:0000256" key="17">
    <source>
        <dbReference type="HAMAP-Rule" id="MF_01965"/>
    </source>
</evidence>
<evidence type="ECO:0000256" key="1">
    <source>
        <dbReference type="ARBA" id="ARBA00000013"/>
    </source>
</evidence>